<dbReference type="AlphaFoldDB" id="A0A316DTM3"/>
<evidence type="ECO:0008006" key="3">
    <source>
        <dbReference type="Google" id="ProtNLM"/>
    </source>
</evidence>
<comment type="caution">
    <text evidence="1">The sequence shown here is derived from an EMBL/GenBank/DDBJ whole genome shotgun (WGS) entry which is preliminary data.</text>
</comment>
<protein>
    <recommendedName>
        <fullName evidence="3">Lipoprotein</fullName>
    </recommendedName>
</protein>
<organism evidence="1 2">
    <name type="scientific">Maribacter polysiphoniae</name>
    <dbReference type="NCBI Taxonomy" id="429344"/>
    <lineage>
        <taxon>Bacteria</taxon>
        <taxon>Pseudomonadati</taxon>
        <taxon>Bacteroidota</taxon>
        <taxon>Flavobacteriia</taxon>
        <taxon>Flavobacteriales</taxon>
        <taxon>Flavobacteriaceae</taxon>
        <taxon>Maribacter</taxon>
    </lineage>
</organism>
<dbReference type="EMBL" id="QGGQ01000013">
    <property type="protein sequence ID" value="PWK21146.1"/>
    <property type="molecule type" value="Genomic_DNA"/>
</dbReference>
<dbReference type="Proteomes" id="UP000245667">
    <property type="component" value="Unassembled WGS sequence"/>
</dbReference>
<proteinExistence type="predicted"/>
<gene>
    <name evidence="1" type="ORF">LX92_03947</name>
</gene>
<sequence>MINLRFKMKYPLKTIAITFSSFFLFSCGDDKSKNKQIIQKTVKAVKETPKTNDFREHLKMTEPATETQFQNWLPTNLGNFKRAEFTTSRISQNDIASAGAIYTDGDGKKLELTIVDGASKDGLLAINSHYMAQTMKFSSEKSSGHQKTYENKGLKVLETYVAKDSYYEVKFLYNMRFGITLVSRGLSYDELWKIITELELDNLKNL</sequence>
<evidence type="ECO:0000313" key="2">
    <source>
        <dbReference type="Proteomes" id="UP000245667"/>
    </source>
</evidence>
<name>A0A316DTM3_9FLAO</name>
<dbReference type="PROSITE" id="PS51257">
    <property type="entry name" value="PROKAR_LIPOPROTEIN"/>
    <property type="match status" value="1"/>
</dbReference>
<evidence type="ECO:0000313" key="1">
    <source>
        <dbReference type="EMBL" id="PWK21146.1"/>
    </source>
</evidence>
<accession>A0A316DTM3</accession>
<reference evidence="1 2" key="1">
    <citation type="submission" date="2018-05" db="EMBL/GenBank/DDBJ databases">
        <title>Genomic Encyclopedia of Archaeal and Bacterial Type Strains, Phase II (KMG-II): from individual species to whole genera.</title>
        <authorList>
            <person name="Goeker M."/>
        </authorList>
    </citation>
    <scope>NUCLEOTIDE SEQUENCE [LARGE SCALE GENOMIC DNA]</scope>
    <source>
        <strain evidence="1 2">DSM 23514</strain>
    </source>
</reference>